<evidence type="ECO:0000256" key="22">
    <source>
        <dbReference type="ARBA" id="ARBA00059245"/>
    </source>
</evidence>
<dbReference type="Proteomes" id="UP000183832">
    <property type="component" value="Unassembled WGS sequence"/>
</dbReference>
<evidence type="ECO:0000256" key="14">
    <source>
        <dbReference type="ARBA" id="ARBA00023136"/>
    </source>
</evidence>
<keyword evidence="26" id="KW-1185">Reference proteome</keyword>
<evidence type="ECO:0000256" key="3">
    <source>
        <dbReference type="ARBA" id="ARBA00004922"/>
    </source>
</evidence>
<evidence type="ECO:0000259" key="24">
    <source>
        <dbReference type="Pfam" id="PF02434"/>
    </source>
</evidence>
<dbReference type="STRING" id="568069.A0A1J1J406"/>
<evidence type="ECO:0000256" key="11">
    <source>
        <dbReference type="ARBA" id="ARBA00022741"/>
    </source>
</evidence>
<evidence type="ECO:0000256" key="2">
    <source>
        <dbReference type="ARBA" id="ARBA00004606"/>
    </source>
</evidence>
<dbReference type="PANTHER" id="PTHR23033:SF14">
    <property type="entry name" value="GLYCOPROTEIN-N-ACETYLGALACTOSAMINE 3-BETA-GALACTOSYLTRANSFERASE 1-RELATED"/>
    <property type="match status" value="1"/>
</dbReference>
<evidence type="ECO:0000256" key="10">
    <source>
        <dbReference type="ARBA" id="ARBA00022723"/>
    </source>
</evidence>
<evidence type="ECO:0000256" key="7">
    <source>
        <dbReference type="ARBA" id="ARBA00022676"/>
    </source>
</evidence>
<dbReference type="FunFam" id="3.90.550.50:FF:000017">
    <property type="entry name" value="Glycoprotein-N-acetylgalactosamine 3-beta-galactosyltransferase 1"/>
    <property type="match status" value="1"/>
</dbReference>
<feature type="domain" description="Fringe-like glycosyltransferase" evidence="24">
    <location>
        <begin position="95"/>
        <end position="252"/>
    </location>
</feature>
<evidence type="ECO:0000256" key="12">
    <source>
        <dbReference type="ARBA" id="ARBA00022968"/>
    </source>
</evidence>
<evidence type="ECO:0000256" key="18">
    <source>
        <dbReference type="ARBA" id="ARBA00040898"/>
    </source>
</evidence>
<sequence length="372" mass="42940">MLINSRRSVKAFKNGIEEVYRFINTINLSQRSLGIYSYILGTVSGILITILVFKYLQYEELLQQTTRPIFDISHEPTIVSSIDLYDEVKVLCWVLTHPPNHNTKAYAVRDTWGKRCNKIVFISTMDDDNLDVLLVNVTEDRNNLWGKTKQGLQQVYENYGNDYDWFLKADDDTWIFMENLRFFLYSYSPEMPIYFGCKLKPYVDQGYMSGSGYVLSREAVRRFNEDALPDDYKCWNGTEGNEDVEIGKCLANVGVLAGDSRDDLNRSRFLPFPPEGLLRDLYGETWLDNATFYEIKKGIECCSSNVISFHYITHNQMYVFDFFLYHAKLSTNHDKLPRKVSFEEVEMNLNAASASNSVANESTVSTTESVII</sequence>
<dbReference type="InterPro" id="IPR003378">
    <property type="entry name" value="Fringe-like_glycosylTrfase"/>
</dbReference>
<keyword evidence="17" id="KW-0464">Manganese</keyword>
<accession>A0A1J1J406</accession>
<keyword evidence="7" id="KW-0328">Glycosyltransferase</keyword>
<feature type="transmembrane region" description="Helical" evidence="23">
    <location>
        <begin position="35"/>
        <end position="56"/>
    </location>
</feature>
<evidence type="ECO:0000256" key="15">
    <source>
        <dbReference type="ARBA" id="ARBA00023157"/>
    </source>
</evidence>
<dbReference type="Pfam" id="PF02434">
    <property type="entry name" value="Fringe"/>
    <property type="match status" value="1"/>
</dbReference>
<dbReference type="PANTHER" id="PTHR23033">
    <property type="entry name" value="BETA1,3-GALACTOSYLTRANSFERASE"/>
    <property type="match status" value="1"/>
</dbReference>
<comment type="function">
    <text evidence="22">Glycosyltransferase that generates the core 1 O-glycan Gal-beta1-3GalNAc-alpha1-Ser/Thr (T antigen), which is a precursor for many extended O-glycans in glycoproteins.</text>
</comment>
<evidence type="ECO:0000256" key="17">
    <source>
        <dbReference type="ARBA" id="ARBA00023211"/>
    </source>
</evidence>
<proteinExistence type="inferred from homology"/>
<dbReference type="GO" id="GO:0016263">
    <property type="term" value="F:glycoprotein-N-acetylgalactosamine 3-beta-galactosyltransferase activity"/>
    <property type="evidence" value="ECO:0007669"/>
    <property type="project" value="UniProtKB-EC"/>
</dbReference>
<evidence type="ECO:0000256" key="13">
    <source>
        <dbReference type="ARBA" id="ARBA00022989"/>
    </source>
</evidence>
<keyword evidence="11" id="KW-0547">Nucleotide-binding</keyword>
<evidence type="ECO:0000313" key="25">
    <source>
        <dbReference type="EMBL" id="CRL06198.1"/>
    </source>
</evidence>
<organism evidence="25 26">
    <name type="scientific">Clunio marinus</name>
    <dbReference type="NCBI Taxonomy" id="568069"/>
    <lineage>
        <taxon>Eukaryota</taxon>
        <taxon>Metazoa</taxon>
        <taxon>Ecdysozoa</taxon>
        <taxon>Arthropoda</taxon>
        <taxon>Hexapoda</taxon>
        <taxon>Insecta</taxon>
        <taxon>Pterygota</taxon>
        <taxon>Neoptera</taxon>
        <taxon>Endopterygota</taxon>
        <taxon>Diptera</taxon>
        <taxon>Nematocera</taxon>
        <taxon>Chironomoidea</taxon>
        <taxon>Chironomidae</taxon>
        <taxon>Clunio</taxon>
    </lineage>
</organism>
<name>A0A1J1J406_9DIPT</name>
<evidence type="ECO:0000256" key="4">
    <source>
        <dbReference type="ARBA" id="ARBA00006462"/>
    </source>
</evidence>
<protein>
    <recommendedName>
        <fullName evidence="18">Glycoprotein-N-acetylgalactosamine 3-beta-galactosyltransferase 1</fullName>
        <ecNumber evidence="6">2.4.1.122</ecNumber>
    </recommendedName>
    <alternativeName>
        <fullName evidence="20">Core 1 O-glycan T-synthase</fullName>
    </alternativeName>
    <alternativeName>
        <fullName evidence="21">Core 1 UDP-galactose:N-acetylgalactosamine-alpha-R beta 1,3-galactosyltransferase 1</fullName>
    </alternativeName>
    <alternativeName>
        <fullName evidence="19">Core 1 beta1,3-galactosyltransferase 1</fullName>
    </alternativeName>
</protein>
<comment type="pathway">
    <text evidence="3">Protein modification; protein glycosylation.</text>
</comment>
<evidence type="ECO:0000256" key="19">
    <source>
        <dbReference type="ARBA" id="ARBA00041226"/>
    </source>
</evidence>
<gene>
    <name evidence="25" type="ORF">CLUMA_CG018901</name>
</gene>
<evidence type="ECO:0000256" key="16">
    <source>
        <dbReference type="ARBA" id="ARBA00023180"/>
    </source>
</evidence>
<dbReference type="GO" id="GO:0016020">
    <property type="term" value="C:membrane"/>
    <property type="evidence" value="ECO:0007669"/>
    <property type="project" value="UniProtKB-SubCell"/>
</dbReference>
<evidence type="ECO:0000256" key="23">
    <source>
        <dbReference type="SAM" id="Phobius"/>
    </source>
</evidence>
<evidence type="ECO:0000256" key="1">
    <source>
        <dbReference type="ARBA" id="ARBA00001936"/>
    </source>
</evidence>
<dbReference type="EC" id="2.4.1.122" evidence="6"/>
<evidence type="ECO:0000313" key="26">
    <source>
        <dbReference type="Proteomes" id="UP000183832"/>
    </source>
</evidence>
<evidence type="ECO:0000256" key="21">
    <source>
        <dbReference type="ARBA" id="ARBA00043065"/>
    </source>
</evidence>
<dbReference type="InterPro" id="IPR026050">
    <property type="entry name" value="C1GALT1/C1GALT1_chp1"/>
</dbReference>
<keyword evidence="15" id="KW-1015">Disulfide bond</keyword>
<keyword evidence="10" id="KW-0479">Metal-binding</keyword>
<dbReference type="Gene3D" id="3.90.550.50">
    <property type="match status" value="1"/>
</dbReference>
<comment type="subcellular location">
    <subcellularLocation>
        <location evidence="2">Membrane</location>
        <topology evidence="2">Single-pass type II membrane protein</topology>
    </subcellularLocation>
</comment>
<evidence type="ECO:0000256" key="9">
    <source>
        <dbReference type="ARBA" id="ARBA00022692"/>
    </source>
</evidence>
<keyword evidence="8" id="KW-0808">Transferase</keyword>
<dbReference type="EMBL" id="CVRI01000066">
    <property type="protein sequence ID" value="CRL06198.1"/>
    <property type="molecule type" value="Genomic_DNA"/>
</dbReference>
<keyword evidence="13 23" id="KW-1133">Transmembrane helix</keyword>
<dbReference type="OrthoDB" id="414175at2759"/>
<keyword evidence="14 23" id="KW-0472">Membrane</keyword>
<dbReference type="UniPathway" id="UPA00378"/>
<dbReference type="GO" id="GO:0000166">
    <property type="term" value="F:nucleotide binding"/>
    <property type="evidence" value="ECO:0007669"/>
    <property type="project" value="UniProtKB-KW"/>
</dbReference>
<comment type="cofactor">
    <cofactor evidence="1">
        <name>Mn(2+)</name>
        <dbReference type="ChEBI" id="CHEBI:29035"/>
    </cofactor>
</comment>
<evidence type="ECO:0000256" key="20">
    <source>
        <dbReference type="ARBA" id="ARBA00042009"/>
    </source>
</evidence>
<comment type="subunit">
    <text evidence="5">Homodimer; disulfide-linked.</text>
</comment>
<keyword evidence="9 23" id="KW-0812">Transmembrane</keyword>
<dbReference type="GO" id="GO:0030145">
    <property type="term" value="F:manganese ion binding"/>
    <property type="evidence" value="ECO:0007669"/>
    <property type="project" value="UniProtKB-ARBA"/>
</dbReference>
<dbReference type="AlphaFoldDB" id="A0A1J1J406"/>
<comment type="similarity">
    <text evidence="4">Belongs to the glycosyltransferase 31 family. Beta3-Gal-T subfamily.</text>
</comment>
<keyword evidence="16" id="KW-0325">Glycoprotein</keyword>
<evidence type="ECO:0000256" key="6">
    <source>
        <dbReference type="ARBA" id="ARBA00012557"/>
    </source>
</evidence>
<reference evidence="25 26" key="1">
    <citation type="submission" date="2015-04" db="EMBL/GenBank/DDBJ databases">
        <authorList>
            <person name="Syromyatnikov M.Y."/>
            <person name="Popov V.N."/>
        </authorList>
    </citation>
    <scope>NUCLEOTIDE SEQUENCE [LARGE SCALE GENOMIC DNA]</scope>
</reference>
<evidence type="ECO:0000256" key="8">
    <source>
        <dbReference type="ARBA" id="ARBA00022679"/>
    </source>
</evidence>
<keyword evidence="12" id="KW-0735">Signal-anchor</keyword>
<evidence type="ECO:0000256" key="5">
    <source>
        <dbReference type="ARBA" id="ARBA00011748"/>
    </source>
</evidence>